<reference evidence="1 2" key="1">
    <citation type="journal article" date="2015" name="Nat. Commun.">
        <title>Lucilia cuprina genome unlocks parasitic fly biology to underpin future interventions.</title>
        <authorList>
            <person name="Anstead C.A."/>
            <person name="Korhonen P.K."/>
            <person name="Young N.D."/>
            <person name="Hall R.S."/>
            <person name="Jex A.R."/>
            <person name="Murali S.C."/>
            <person name="Hughes D.S."/>
            <person name="Lee S.F."/>
            <person name="Perry T."/>
            <person name="Stroehlein A.J."/>
            <person name="Ansell B.R."/>
            <person name="Breugelmans B."/>
            <person name="Hofmann A."/>
            <person name="Qu J."/>
            <person name="Dugan S."/>
            <person name="Lee S.L."/>
            <person name="Chao H."/>
            <person name="Dinh H."/>
            <person name="Han Y."/>
            <person name="Doddapaneni H.V."/>
            <person name="Worley K.C."/>
            <person name="Muzny D.M."/>
            <person name="Ioannidis P."/>
            <person name="Waterhouse R.M."/>
            <person name="Zdobnov E.M."/>
            <person name="James P.J."/>
            <person name="Bagnall N.H."/>
            <person name="Kotze A.C."/>
            <person name="Gibbs R.A."/>
            <person name="Richards S."/>
            <person name="Batterham P."/>
            <person name="Gasser R.B."/>
        </authorList>
    </citation>
    <scope>NUCLEOTIDE SEQUENCE [LARGE SCALE GENOMIC DNA]</scope>
    <source>
        <strain evidence="1 2">LS</strain>
        <tissue evidence="1">Full body</tissue>
    </source>
</reference>
<dbReference type="Proteomes" id="UP000037069">
    <property type="component" value="Unassembled WGS sequence"/>
</dbReference>
<gene>
    <name evidence="1" type="ORF">FF38_00619</name>
</gene>
<proteinExistence type="predicted"/>
<dbReference type="EMBL" id="JRES01001170">
    <property type="protein sequence ID" value="KNC24811.1"/>
    <property type="molecule type" value="Genomic_DNA"/>
</dbReference>
<dbReference type="OrthoDB" id="6250593at2759"/>
<comment type="caution">
    <text evidence="1">The sequence shown here is derived from an EMBL/GenBank/DDBJ whole genome shotgun (WGS) entry which is preliminary data.</text>
</comment>
<organism evidence="1 2">
    <name type="scientific">Lucilia cuprina</name>
    <name type="common">Green bottle fly</name>
    <name type="synonym">Australian sheep blowfly</name>
    <dbReference type="NCBI Taxonomy" id="7375"/>
    <lineage>
        <taxon>Eukaryota</taxon>
        <taxon>Metazoa</taxon>
        <taxon>Ecdysozoa</taxon>
        <taxon>Arthropoda</taxon>
        <taxon>Hexapoda</taxon>
        <taxon>Insecta</taxon>
        <taxon>Pterygota</taxon>
        <taxon>Neoptera</taxon>
        <taxon>Endopterygota</taxon>
        <taxon>Diptera</taxon>
        <taxon>Brachycera</taxon>
        <taxon>Muscomorpha</taxon>
        <taxon>Oestroidea</taxon>
        <taxon>Calliphoridae</taxon>
        <taxon>Luciliinae</taxon>
        <taxon>Lucilia</taxon>
    </lineage>
</organism>
<protein>
    <submittedName>
        <fullName evidence="1">Uncharacterized protein</fullName>
    </submittedName>
</protein>
<evidence type="ECO:0000313" key="2">
    <source>
        <dbReference type="Proteomes" id="UP000037069"/>
    </source>
</evidence>
<dbReference type="AlphaFoldDB" id="A0A0L0BXU5"/>
<evidence type="ECO:0000313" key="1">
    <source>
        <dbReference type="EMBL" id="KNC24811.1"/>
    </source>
</evidence>
<keyword evidence="2" id="KW-1185">Reference proteome</keyword>
<name>A0A0L0BXU5_LUCCU</name>
<accession>A0A0L0BXU5</accession>
<sequence length="115" mass="12714">MFIKELFVSKVDPGSPRGERKFSAATAPSMKTKWLKAIKSLKPASGSAAQADSLIYIQQPFTLINWIGYLSDKSNTHSLLIPFIVSPTTSVCCNCNNSEECFGVSVHVFYFTKML</sequence>